<dbReference type="Proteomes" id="UP001476247">
    <property type="component" value="Unassembled WGS sequence"/>
</dbReference>
<organism evidence="1 2">
    <name type="scientific">Helicostylum pulchrum</name>
    <dbReference type="NCBI Taxonomy" id="562976"/>
    <lineage>
        <taxon>Eukaryota</taxon>
        <taxon>Fungi</taxon>
        <taxon>Fungi incertae sedis</taxon>
        <taxon>Mucoromycota</taxon>
        <taxon>Mucoromycotina</taxon>
        <taxon>Mucoromycetes</taxon>
        <taxon>Mucorales</taxon>
        <taxon>Mucorineae</taxon>
        <taxon>Mucoraceae</taxon>
        <taxon>Helicostylum</taxon>
    </lineage>
</organism>
<dbReference type="EMBL" id="BAABUJ010000032">
    <property type="protein sequence ID" value="GAA5804057.1"/>
    <property type="molecule type" value="Genomic_DNA"/>
</dbReference>
<evidence type="ECO:0000313" key="2">
    <source>
        <dbReference type="Proteomes" id="UP001476247"/>
    </source>
</evidence>
<reference evidence="1 2" key="1">
    <citation type="submission" date="2024-04" db="EMBL/GenBank/DDBJ databases">
        <title>genome sequences of Mucor flavus KT1a and Helicostylum pulchrum KT1b strains isolation_sourced from the surface of a dry-aged beef.</title>
        <authorList>
            <person name="Toyotome T."/>
            <person name="Hosono M."/>
            <person name="Torimaru M."/>
            <person name="Fukuda K."/>
            <person name="Mikami N."/>
        </authorList>
    </citation>
    <scope>NUCLEOTIDE SEQUENCE [LARGE SCALE GENOMIC DNA]</scope>
    <source>
        <strain evidence="1 2">KT1b</strain>
    </source>
</reference>
<sequence length="60" mass="6971">MNIITREYAACMFLAIPFDPEKAYAFLTRIENTGGLELCHRRCYPNEPMLLVSQILNHLQ</sequence>
<keyword evidence="2" id="KW-1185">Reference proteome</keyword>
<comment type="caution">
    <text evidence="1">The sequence shown here is derived from an EMBL/GenBank/DDBJ whole genome shotgun (WGS) entry which is preliminary data.</text>
</comment>
<evidence type="ECO:0000313" key="1">
    <source>
        <dbReference type="EMBL" id="GAA5804057.1"/>
    </source>
</evidence>
<proteinExistence type="predicted"/>
<gene>
    <name evidence="1" type="ORF">HPULCUR_009543</name>
</gene>
<accession>A0ABP9YAT4</accession>
<protein>
    <submittedName>
        <fullName evidence="1">Uncharacterized protein</fullName>
    </submittedName>
</protein>
<name>A0ABP9YAT4_9FUNG</name>